<comment type="caution">
    <text evidence="7">The sequence shown here is derived from an EMBL/GenBank/DDBJ whole genome shotgun (WGS) entry which is preliminary data.</text>
</comment>
<accession>A0AAN7TZ05</accession>
<evidence type="ECO:0000313" key="8">
    <source>
        <dbReference type="Proteomes" id="UP001344447"/>
    </source>
</evidence>
<evidence type="ECO:0000256" key="3">
    <source>
        <dbReference type="ARBA" id="ARBA00022448"/>
    </source>
</evidence>
<evidence type="ECO:0000256" key="5">
    <source>
        <dbReference type="SAM" id="MobiDB-lite"/>
    </source>
</evidence>
<protein>
    <recommendedName>
        <fullName evidence="6">Importin N-terminal domain-containing protein</fullName>
    </recommendedName>
</protein>
<dbReference type="GO" id="GO:0006606">
    <property type="term" value="P:protein import into nucleus"/>
    <property type="evidence" value="ECO:0007669"/>
    <property type="project" value="TreeGrafter"/>
</dbReference>
<evidence type="ECO:0000256" key="2">
    <source>
        <dbReference type="ARBA" id="ARBA00007991"/>
    </source>
</evidence>
<dbReference type="PROSITE" id="PS50166">
    <property type="entry name" value="IMPORTIN_B_NT"/>
    <property type="match status" value="1"/>
</dbReference>
<dbReference type="Proteomes" id="UP001344447">
    <property type="component" value="Unassembled WGS sequence"/>
</dbReference>
<dbReference type="InterPro" id="IPR058669">
    <property type="entry name" value="TPR_IPO7/11-like"/>
</dbReference>
<dbReference type="InterPro" id="IPR011989">
    <property type="entry name" value="ARM-like"/>
</dbReference>
<name>A0AAN7TZ05_9MYCE</name>
<evidence type="ECO:0000313" key="7">
    <source>
        <dbReference type="EMBL" id="KAK5582479.1"/>
    </source>
</evidence>
<evidence type="ECO:0000259" key="6">
    <source>
        <dbReference type="PROSITE" id="PS50166"/>
    </source>
</evidence>
<dbReference type="InterPro" id="IPR016024">
    <property type="entry name" value="ARM-type_fold"/>
</dbReference>
<feature type="domain" description="Importin N-terminal" evidence="6">
    <location>
        <begin position="23"/>
        <end position="95"/>
    </location>
</feature>
<feature type="region of interest" description="Disordered" evidence="5">
    <location>
        <begin position="859"/>
        <end position="878"/>
    </location>
</feature>
<dbReference type="Pfam" id="PF03810">
    <property type="entry name" value="IBN_N"/>
    <property type="match status" value="1"/>
</dbReference>
<dbReference type="GO" id="GO:0005829">
    <property type="term" value="C:cytosol"/>
    <property type="evidence" value="ECO:0007669"/>
    <property type="project" value="TreeGrafter"/>
</dbReference>
<sequence length="1021" mass="118332">MNKEIVVQLLQATLLSDHSRVQAESQVQSLTREKGFSTILLDIFGDQSIDKSIRNLSVILFKNIITNNWRRKDNIFFSEEEREDYKNRVLILLNNPNETCKNGVDILAGVVGTMARVDFPSNWPNLLTNLLELFEKSSSEQIKITSLKTIKFVVKELASRRFVIDRNFFNQFSNTIFNYFIQIWRNGIKRLIELMIEGGNLAQHESFFIMVYYVSKILRRVVEYGYSDYQNSPEICQYFSDIFTGLPEILKLRTRITNPNILLLIDRFVYINQKTIIKSQLQNPLTFINLLLPSLRFFVGQCLFYNPHDESKIEWNTTEDYQSVMTQSVNFLKQVIDCSSYQGDYLDSETDEKQSISSLAMKSGCGKPNGSIQVAQNTIKQFFNKELLGELLKALVSHYLIINREEFERWEDSPEEYIQELQVKDPIYELKPSAYNLFILLMRHFHQDSVSIVVSMLEFVTSPTFNSELTTEKICLKEACYMTIGLGYHDLMDIVNFSQVFMSIFVGELHNTDERFKIIKRRILWLVSYWVGKIPENYKESVVKLLLEFLKNQDIVIALTALDALKSYIDDFSFDCHSYQPYLKETLELVIRLFSISTNETTKSNLLSTLASIFVKFNESIKPFSTMILQLFQHLWNGGKEQPIVKSAVLRSFSFFLQALNSDPADFYTLLFPIIDFSISQEDEKVYLLEDGLELWYRTMVLVPSLSQPQQQPLIHMFKRWFTIIAQSLENCEICFKILDTYLLLGQVDFLKIYGVELSSTLFDIIGDIGEEYTEVIIKALMRIIQVVPNPQDSVTLLIEQCLFKILSLIISRKETNTLVLIEYFSIFSRIMTMNPLSFFQLFDRYPMELLDKDGEYYDPSNFNNADDDDDDDGKIKEMPQNKSQLFQQFFEIYFVKVDSTGSSDHRKLIAIGLSNLLAIPREEVYPQISEIITTIVGIRADISDITHDDIYCDDGNEVSGVQIQSDRIFQADPLTTVDLSTYLYQKIQECSNIFGAENFQKAIENVHPSILSLAIPQKNN</sequence>
<proteinExistence type="inferred from homology"/>
<evidence type="ECO:0000256" key="1">
    <source>
        <dbReference type="ARBA" id="ARBA00004123"/>
    </source>
</evidence>
<dbReference type="GO" id="GO:0005635">
    <property type="term" value="C:nuclear envelope"/>
    <property type="evidence" value="ECO:0007669"/>
    <property type="project" value="TreeGrafter"/>
</dbReference>
<dbReference type="InterPro" id="IPR001494">
    <property type="entry name" value="Importin-beta_N"/>
</dbReference>
<dbReference type="PANTHER" id="PTHR10997:SF7">
    <property type="entry name" value="IMPORTIN-11"/>
    <property type="match status" value="1"/>
</dbReference>
<comment type="subcellular location">
    <subcellularLocation>
        <location evidence="1">Nucleus</location>
    </subcellularLocation>
</comment>
<dbReference type="SMART" id="SM00913">
    <property type="entry name" value="IBN_N"/>
    <property type="match status" value="1"/>
</dbReference>
<comment type="similarity">
    <text evidence="2">Belongs to the importin beta family.</text>
</comment>
<keyword evidence="4" id="KW-0539">Nucleus</keyword>
<gene>
    <name evidence="7" type="ORF">RB653_004064</name>
</gene>
<dbReference type="GO" id="GO:0031267">
    <property type="term" value="F:small GTPase binding"/>
    <property type="evidence" value="ECO:0007669"/>
    <property type="project" value="InterPro"/>
</dbReference>
<reference evidence="7 8" key="1">
    <citation type="submission" date="2023-11" db="EMBL/GenBank/DDBJ databases">
        <title>Dfirmibasis_genome.</title>
        <authorList>
            <person name="Edelbroek B."/>
            <person name="Kjellin J."/>
            <person name="Jerlstrom-Hultqvist J."/>
            <person name="Soderbom F."/>
        </authorList>
    </citation>
    <scope>NUCLEOTIDE SEQUENCE [LARGE SCALE GENOMIC DNA]</scope>
    <source>
        <strain evidence="7 8">TNS-C-14</strain>
    </source>
</reference>
<dbReference type="AlphaFoldDB" id="A0AAN7TZ05"/>
<keyword evidence="3" id="KW-0813">Transport</keyword>
<dbReference type="Pfam" id="PF25758">
    <property type="entry name" value="TPR_IPO11"/>
    <property type="match status" value="1"/>
</dbReference>
<dbReference type="PANTHER" id="PTHR10997">
    <property type="entry name" value="IMPORTIN-7, 8, 11"/>
    <property type="match status" value="1"/>
</dbReference>
<organism evidence="7 8">
    <name type="scientific">Dictyostelium firmibasis</name>
    <dbReference type="NCBI Taxonomy" id="79012"/>
    <lineage>
        <taxon>Eukaryota</taxon>
        <taxon>Amoebozoa</taxon>
        <taxon>Evosea</taxon>
        <taxon>Eumycetozoa</taxon>
        <taxon>Dictyostelia</taxon>
        <taxon>Dictyosteliales</taxon>
        <taxon>Dictyosteliaceae</taxon>
        <taxon>Dictyostelium</taxon>
    </lineage>
</organism>
<evidence type="ECO:0000256" key="4">
    <source>
        <dbReference type="ARBA" id="ARBA00023242"/>
    </source>
</evidence>
<dbReference type="EMBL" id="JAVFKY010000001">
    <property type="protein sequence ID" value="KAK5582479.1"/>
    <property type="molecule type" value="Genomic_DNA"/>
</dbReference>
<dbReference type="Gene3D" id="1.25.10.10">
    <property type="entry name" value="Leucine-rich Repeat Variant"/>
    <property type="match status" value="1"/>
</dbReference>
<dbReference type="SUPFAM" id="SSF48371">
    <property type="entry name" value="ARM repeat"/>
    <property type="match status" value="1"/>
</dbReference>
<keyword evidence="8" id="KW-1185">Reference proteome</keyword>